<evidence type="ECO:0000313" key="3">
    <source>
        <dbReference type="EMBL" id="QTA86659.1"/>
    </source>
</evidence>
<protein>
    <submittedName>
        <fullName evidence="3">Universal stress protein A family protein</fullName>
    </submittedName>
</protein>
<dbReference type="SUPFAM" id="SSF52402">
    <property type="entry name" value="Adenine nucleotide alpha hydrolases-like"/>
    <property type="match status" value="2"/>
</dbReference>
<dbReference type="KEGG" id="dmm:dnm_026830"/>
<comment type="similarity">
    <text evidence="1">Belongs to the universal stress protein A family.</text>
</comment>
<dbReference type="Gene3D" id="3.40.50.12370">
    <property type="match status" value="1"/>
</dbReference>
<name>A0A975BJ37_9BACT</name>
<dbReference type="Proteomes" id="UP000663722">
    <property type="component" value="Chromosome"/>
</dbReference>
<dbReference type="AlphaFoldDB" id="A0A975BJ37"/>
<sequence>MTELKKIKILLAYDGSNFALDAVQYIGTVFPSDRTEVVIFYVETKLPISFWHMEKELDFRFHTPEIRASMATRKKTVNLAMEKARKVLTDSGFPSDSVHTVIYRKNQGIIQDIIEESHQGYDALIIGRKGHSRIKDFFIDTLPIRLLGKIKNIPLIVVGRKPSHKNILVAFDGTREIMKAVERMSSLIDTSGCKLLLCHSQQPLRMFRTPPEKSPSELFDLSVNYFLEAGFSPDQVSFEIIEDEKDPTRCILNKAKYGGYGTIVIGRRALTTLKRMMLNRVGNRIFRYAEGHVVWVVQ</sequence>
<evidence type="ECO:0000313" key="4">
    <source>
        <dbReference type="Proteomes" id="UP000663722"/>
    </source>
</evidence>
<dbReference type="Pfam" id="PF00582">
    <property type="entry name" value="Usp"/>
    <property type="match status" value="1"/>
</dbReference>
<accession>A0A975BJ37</accession>
<feature type="domain" description="UspA" evidence="2">
    <location>
        <begin position="165"/>
        <end position="294"/>
    </location>
</feature>
<gene>
    <name evidence="3" type="ORF">dnm_026830</name>
</gene>
<dbReference type="RefSeq" id="WP_207682203.1">
    <property type="nucleotide sequence ID" value="NZ_CP061800.1"/>
</dbReference>
<evidence type="ECO:0000259" key="2">
    <source>
        <dbReference type="Pfam" id="PF00582"/>
    </source>
</evidence>
<keyword evidence="4" id="KW-1185">Reference proteome</keyword>
<organism evidence="3 4">
    <name type="scientific">Desulfonema magnum</name>
    <dbReference type="NCBI Taxonomy" id="45655"/>
    <lineage>
        <taxon>Bacteria</taxon>
        <taxon>Pseudomonadati</taxon>
        <taxon>Thermodesulfobacteriota</taxon>
        <taxon>Desulfobacteria</taxon>
        <taxon>Desulfobacterales</taxon>
        <taxon>Desulfococcaceae</taxon>
        <taxon>Desulfonema</taxon>
    </lineage>
</organism>
<dbReference type="InterPro" id="IPR006016">
    <property type="entry name" value="UspA"/>
</dbReference>
<reference evidence="3" key="1">
    <citation type="journal article" date="2021" name="Microb. Physiol.">
        <title>Proteogenomic Insights into the Physiology of Marine, Sulfate-Reducing, Filamentous Desulfonema limicola and Desulfonema magnum.</title>
        <authorList>
            <person name="Schnaars V."/>
            <person name="Wohlbrand L."/>
            <person name="Scheve S."/>
            <person name="Hinrichs C."/>
            <person name="Reinhardt R."/>
            <person name="Rabus R."/>
        </authorList>
    </citation>
    <scope>NUCLEOTIDE SEQUENCE</scope>
    <source>
        <strain evidence="3">4be13</strain>
    </source>
</reference>
<dbReference type="EMBL" id="CP061800">
    <property type="protein sequence ID" value="QTA86659.1"/>
    <property type="molecule type" value="Genomic_DNA"/>
</dbReference>
<dbReference type="PANTHER" id="PTHR46268">
    <property type="entry name" value="STRESS RESPONSE PROTEIN NHAX"/>
    <property type="match status" value="1"/>
</dbReference>
<evidence type="ECO:0000256" key="1">
    <source>
        <dbReference type="ARBA" id="ARBA00008791"/>
    </source>
</evidence>
<dbReference type="CDD" id="cd00293">
    <property type="entry name" value="USP-like"/>
    <property type="match status" value="2"/>
</dbReference>
<dbReference type="PANTHER" id="PTHR46268:SF6">
    <property type="entry name" value="UNIVERSAL STRESS PROTEIN UP12"/>
    <property type="match status" value="1"/>
</dbReference>
<proteinExistence type="inferred from homology"/>